<proteinExistence type="predicted"/>
<name>A0ABV7QL91_9PSEU</name>
<feature type="transmembrane region" description="Helical" evidence="1">
    <location>
        <begin position="240"/>
        <end position="258"/>
    </location>
</feature>
<keyword evidence="3" id="KW-1185">Reference proteome</keyword>
<protein>
    <submittedName>
        <fullName evidence="2">Uncharacterized protein</fullName>
    </submittedName>
</protein>
<keyword evidence="1" id="KW-0812">Transmembrane</keyword>
<feature type="transmembrane region" description="Helical" evidence="1">
    <location>
        <begin position="216"/>
        <end position="234"/>
    </location>
</feature>
<evidence type="ECO:0000313" key="2">
    <source>
        <dbReference type="EMBL" id="MFC3512695.1"/>
    </source>
</evidence>
<organism evidence="2 3">
    <name type="scientific">Amycolatopsis halotolerans</name>
    <dbReference type="NCBI Taxonomy" id="330083"/>
    <lineage>
        <taxon>Bacteria</taxon>
        <taxon>Bacillati</taxon>
        <taxon>Actinomycetota</taxon>
        <taxon>Actinomycetes</taxon>
        <taxon>Pseudonocardiales</taxon>
        <taxon>Pseudonocardiaceae</taxon>
        <taxon>Amycolatopsis</taxon>
    </lineage>
</organism>
<feature type="transmembrane region" description="Helical" evidence="1">
    <location>
        <begin position="297"/>
        <end position="316"/>
    </location>
</feature>
<keyword evidence="1" id="KW-1133">Transmembrane helix</keyword>
<feature type="transmembrane region" description="Helical" evidence="1">
    <location>
        <begin position="69"/>
        <end position="89"/>
    </location>
</feature>
<dbReference type="Proteomes" id="UP001595764">
    <property type="component" value="Unassembled WGS sequence"/>
</dbReference>
<sequence length="323" mass="34566">MTAPELHCRRMVRFLPRWYRADREEELVGALLDAREAGGGRLAEGRELLSMLGLGLRARLAAGSAPARVVAFGDTVRLVALLGLLWGVLKGVLSLGHDLYDALGFSRTSTLYAAPGSPVEAAMSLYAAQSAQQIWHDIAVAVAAVVPLALLFAGRRRAARGVAGLVLIAGFAAFLYQYSFSFSPDLLGYFIPQWLPLLLMIAGFHIGAPLPSARKWWLALSGVTASALYLGIFGGSDLRGLSWFVWVAVLVIPAYFAFRRRSPAWSFSLAACCALVLAQSLVLKATMAAADFEALELAQVSLVSAGIVALIAAGIVDYRRTLS</sequence>
<feature type="transmembrane region" description="Helical" evidence="1">
    <location>
        <begin position="134"/>
        <end position="154"/>
    </location>
</feature>
<evidence type="ECO:0000313" key="3">
    <source>
        <dbReference type="Proteomes" id="UP001595764"/>
    </source>
</evidence>
<evidence type="ECO:0000256" key="1">
    <source>
        <dbReference type="SAM" id="Phobius"/>
    </source>
</evidence>
<gene>
    <name evidence="2" type="ORF">ACFORO_21180</name>
</gene>
<keyword evidence="1" id="KW-0472">Membrane</keyword>
<reference evidence="3" key="1">
    <citation type="journal article" date="2019" name="Int. J. Syst. Evol. Microbiol.">
        <title>The Global Catalogue of Microorganisms (GCM) 10K type strain sequencing project: providing services to taxonomists for standard genome sequencing and annotation.</title>
        <authorList>
            <consortium name="The Broad Institute Genomics Platform"/>
            <consortium name="The Broad Institute Genome Sequencing Center for Infectious Disease"/>
            <person name="Wu L."/>
            <person name="Ma J."/>
        </authorList>
    </citation>
    <scope>NUCLEOTIDE SEQUENCE [LARGE SCALE GENOMIC DNA]</scope>
    <source>
        <strain evidence="3">CGMCC 4.7682</strain>
    </source>
</reference>
<feature type="transmembrane region" description="Helical" evidence="1">
    <location>
        <begin position="265"/>
        <end position="285"/>
    </location>
</feature>
<comment type="caution">
    <text evidence="2">The sequence shown here is derived from an EMBL/GenBank/DDBJ whole genome shotgun (WGS) entry which is preliminary data.</text>
</comment>
<feature type="transmembrane region" description="Helical" evidence="1">
    <location>
        <begin position="161"/>
        <end position="180"/>
    </location>
</feature>
<dbReference type="EMBL" id="JBHRWI010000024">
    <property type="protein sequence ID" value="MFC3512695.1"/>
    <property type="molecule type" value="Genomic_DNA"/>
</dbReference>
<accession>A0ABV7QL91</accession>
<feature type="transmembrane region" description="Helical" evidence="1">
    <location>
        <begin position="186"/>
        <end position="204"/>
    </location>
</feature>
<dbReference type="RefSeq" id="WP_377873852.1">
    <property type="nucleotide sequence ID" value="NZ_JBHMAY010000060.1"/>
</dbReference>